<feature type="domain" description="EF-hand" evidence="4">
    <location>
        <begin position="103"/>
        <end position="138"/>
    </location>
</feature>
<dbReference type="Gene3D" id="1.10.238.10">
    <property type="entry name" value="EF-hand"/>
    <property type="match status" value="1"/>
</dbReference>
<dbReference type="InterPro" id="IPR018247">
    <property type="entry name" value="EF_Hand_1_Ca_BS"/>
</dbReference>
<dbReference type="PANTHER" id="PTHR23055">
    <property type="entry name" value="CALCIUM BINDING PROTEINS"/>
    <property type="match status" value="1"/>
</dbReference>
<name>A0A3M7PKA2_BRAPC</name>
<dbReference type="Pfam" id="PF13499">
    <property type="entry name" value="EF-hand_7"/>
    <property type="match status" value="1"/>
</dbReference>
<keyword evidence="6" id="KW-1185">Reference proteome</keyword>
<dbReference type="InterPro" id="IPR002048">
    <property type="entry name" value="EF_hand_dom"/>
</dbReference>
<dbReference type="PRINTS" id="PR00450">
    <property type="entry name" value="RECOVERIN"/>
</dbReference>
<sequence length="192" mass="22517">MSNFCKRNSEDGTNLTEDQIQILLKNTPFDRDEINEWHREFLADVPNGRMGKYKLIQFYKLLYPNGKCDKFCKRVFKVYDRDGSGKIDFVELMLSVSITASTDMNQKLSLAFKLFDKDNSGTIEREELIDVIQSIYDMTIHEKDFKRRIDVEELVDEIMEKFDDDKDGHLVTQEFFQGCINNPSLAELIIPY</sequence>
<evidence type="ECO:0000256" key="2">
    <source>
        <dbReference type="ARBA" id="ARBA00022737"/>
    </source>
</evidence>
<feature type="domain" description="EF-hand" evidence="4">
    <location>
        <begin position="150"/>
        <end position="185"/>
    </location>
</feature>
<dbReference type="GO" id="GO:0005509">
    <property type="term" value="F:calcium ion binding"/>
    <property type="evidence" value="ECO:0007669"/>
    <property type="project" value="InterPro"/>
</dbReference>
<dbReference type="AlphaFoldDB" id="A0A3M7PKA2"/>
<evidence type="ECO:0000256" key="3">
    <source>
        <dbReference type="ARBA" id="ARBA00022837"/>
    </source>
</evidence>
<dbReference type="SMART" id="SM00054">
    <property type="entry name" value="EFh"/>
    <property type="match status" value="3"/>
</dbReference>
<organism evidence="5 6">
    <name type="scientific">Brachionus plicatilis</name>
    <name type="common">Marine rotifer</name>
    <name type="synonym">Brachionus muelleri</name>
    <dbReference type="NCBI Taxonomy" id="10195"/>
    <lineage>
        <taxon>Eukaryota</taxon>
        <taxon>Metazoa</taxon>
        <taxon>Spiralia</taxon>
        <taxon>Gnathifera</taxon>
        <taxon>Rotifera</taxon>
        <taxon>Eurotatoria</taxon>
        <taxon>Monogononta</taxon>
        <taxon>Pseudotrocha</taxon>
        <taxon>Ploima</taxon>
        <taxon>Brachionidae</taxon>
        <taxon>Brachionus</taxon>
    </lineage>
</organism>
<evidence type="ECO:0000313" key="6">
    <source>
        <dbReference type="Proteomes" id="UP000276133"/>
    </source>
</evidence>
<accession>A0A3M7PKA2</accession>
<proteinExistence type="predicted"/>
<reference evidence="5 6" key="1">
    <citation type="journal article" date="2018" name="Sci. Rep.">
        <title>Genomic signatures of local adaptation to the degree of environmental predictability in rotifers.</title>
        <authorList>
            <person name="Franch-Gras L."/>
            <person name="Hahn C."/>
            <person name="Garcia-Roger E.M."/>
            <person name="Carmona M.J."/>
            <person name="Serra M."/>
            <person name="Gomez A."/>
        </authorList>
    </citation>
    <scope>NUCLEOTIDE SEQUENCE [LARGE SCALE GENOMIC DNA]</scope>
    <source>
        <strain evidence="5">HYR1</strain>
    </source>
</reference>
<evidence type="ECO:0000256" key="1">
    <source>
        <dbReference type="ARBA" id="ARBA00022723"/>
    </source>
</evidence>
<dbReference type="Proteomes" id="UP000276133">
    <property type="component" value="Unassembled WGS sequence"/>
</dbReference>
<dbReference type="SUPFAM" id="SSF47473">
    <property type="entry name" value="EF-hand"/>
    <property type="match status" value="1"/>
</dbReference>
<dbReference type="PROSITE" id="PS50222">
    <property type="entry name" value="EF_HAND_2"/>
    <property type="match status" value="3"/>
</dbReference>
<protein>
    <submittedName>
        <fullName evidence="5">Neuronal calcium sensor 2-like</fullName>
    </submittedName>
</protein>
<dbReference type="PROSITE" id="PS00018">
    <property type="entry name" value="EF_HAND_1"/>
    <property type="match status" value="2"/>
</dbReference>
<dbReference type="PANTHER" id="PTHR23055:SF69">
    <property type="entry name" value="NEURONAL CALCIUM SENSOR 2"/>
    <property type="match status" value="1"/>
</dbReference>
<keyword evidence="1" id="KW-0479">Metal-binding</keyword>
<dbReference type="EMBL" id="REGN01010408">
    <property type="protein sequence ID" value="RMZ99107.1"/>
    <property type="molecule type" value="Genomic_DNA"/>
</dbReference>
<dbReference type="CDD" id="cd00051">
    <property type="entry name" value="EFh"/>
    <property type="match status" value="2"/>
</dbReference>
<comment type="caution">
    <text evidence="5">The sequence shown here is derived from an EMBL/GenBank/DDBJ whole genome shotgun (WGS) entry which is preliminary data.</text>
</comment>
<dbReference type="Pfam" id="PF00036">
    <property type="entry name" value="EF-hand_1"/>
    <property type="match status" value="1"/>
</dbReference>
<evidence type="ECO:0000259" key="4">
    <source>
        <dbReference type="PROSITE" id="PS50222"/>
    </source>
</evidence>
<keyword evidence="2" id="KW-0677">Repeat</keyword>
<feature type="domain" description="EF-hand" evidence="4">
    <location>
        <begin position="67"/>
        <end position="102"/>
    </location>
</feature>
<dbReference type="InterPro" id="IPR011992">
    <property type="entry name" value="EF-hand-dom_pair"/>
</dbReference>
<keyword evidence="3" id="KW-0106">Calcium</keyword>
<evidence type="ECO:0000313" key="5">
    <source>
        <dbReference type="EMBL" id="RMZ99107.1"/>
    </source>
</evidence>
<dbReference type="OrthoDB" id="191686at2759"/>
<dbReference type="InterPro" id="IPR028846">
    <property type="entry name" value="Recoverin"/>
</dbReference>
<dbReference type="STRING" id="10195.A0A3M7PKA2"/>
<gene>
    <name evidence="5" type="ORF">BpHYR1_049152</name>
</gene>